<gene>
    <name evidence="1" type="ORF">CCGE525_21785</name>
</gene>
<accession>A0A387FNX8</accession>
<dbReference type="AlphaFoldDB" id="A0A387FNX8"/>
<keyword evidence="2" id="KW-1185">Reference proteome</keyword>
<organism evidence="1 2">
    <name type="scientific">Rhizobium jaguaris</name>
    <dbReference type="NCBI Taxonomy" id="1312183"/>
    <lineage>
        <taxon>Bacteria</taxon>
        <taxon>Pseudomonadati</taxon>
        <taxon>Pseudomonadota</taxon>
        <taxon>Alphaproteobacteria</taxon>
        <taxon>Hyphomicrobiales</taxon>
        <taxon>Rhizobiaceae</taxon>
        <taxon>Rhizobium/Agrobacterium group</taxon>
        <taxon>Rhizobium</taxon>
    </lineage>
</organism>
<dbReference type="KEGG" id="rjg:CCGE525_21785"/>
<proteinExistence type="predicted"/>
<protein>
    <submittedName>
        <fullName evidence="1">Uncharacterized protein</fullName>
    </submittedName>
</protein>
<name>A0A387FNX8_9HYPH</name>
<dbReference type="EMBL" id="CP032694">
    <property type="protein sequence ID" value="AYG61150.1"/>
    <property type="molecule type" value="Genomic_DNA"/>
</dbReference>
<sequence>MPDFVQRTFEDKSIFDNTFFHNDIDKNLLETNLYLLTAHFKHTSIKSDILKQEYVMKAFKQYLPIPMKPPLCSEMIAPLDSGMISPPV</sequence>
<evidence type="ECO:0000313" key="1">
    <source>
        <dbReference type="EMBL" id="AYG61150.1"/>
    </source>
</evidence>
<evidence type="ECO:0000313" key="2">
    <source>
        <dbReference type="Proteomes" id="UP000282195"/>
    </source>
</evidence>
<reference evidence="1 2" key="1">
    <citation type="submission" date="2018-10" db="EMBL/GenBank/DDBJ databases">
        <title>Rhizobium etli, R. leguminosarum and a new Rhizobium genospecies from Phaseolus dumosus.</title>
        <authorList>
            <person name="Ramirez-Puebla S.T."/>
            <person name="Rogel-Hernandez M.A."/>
            <person name="Guerrero G."/>
            <person name="Ormeno-Orrillo E."/>
            <person name="Martinez-Romero J.C."/>
            <person name="Negrete-Yankelevich S."/>
            <person name="Martinez-Romero E."/>
        </authorList>
    </citation>
    <scope>NUCLEOTIDE SEQUENCE [LARGE SCALE GENOMIC DNA]</scope>
    <source>
        <strain evidence="1 2">CCGE525</strain>
    </source>
</reference>
<dbReference type="Proteomes" id="UP000282195">
    <property type="component" value="Chromosome"/>
</dbReference>